<organism evidence="1">
    <name type="scientific">marine sediment metagenome</name>
    <dbReference type="NCBI Taxonomy" id="412755"/>
    <lineage>
        <taxon>unclassified sequences</taxon>
        <taxon>metagenomes</taxon>
        <taxon>ecological metagenomes</taxon>
    </lineage>
</organism>
<comment type="caution">
    <text evidence="1">The sequence shown here is derived from an EMBL/GenBank/DDBJ whole genome shotgun (WGS) entry which is preliminary data.</text>
</comment>
<reference evidence="1" key="1">
    <citation type="journal article" date="2014" name="Front. Microbiol.">
        <title>High frequency of phylogenetically diverse reductive dehalogenase-homologous genes in deep subseafloor sedimentary metagenomes.</title>
        <authorList>
            <person name="Kawai M."/>
            <person name="Futagami T."/>
            <person name="Toyoda A."/>
            <person name="Takaki Y."/>
            <person name="Nishi S."/>
            <person name="Hori S."/>
            <person name="Arai W."/>
            <person name="Tsubouchi T."/>
            <person name="Morono Y."/>
            <person name="Uchiyama I."/>
            <person name="Ito T."/>
            <person name="Fujiyama A."/>
            <person name="Inagaki F."/>
            <person name="Takami H."/>
        </authorList>
    </citation>
    <scope>NUCLEOTIDE SEQUENCE</scope>
    <source>
        <strain evidence="1">Expedition CK06-06</strain>
    </source>
</reference>
<sequence length="49" mass="6046">METKLKAKEILNYCMQYLIIPDCLETYEFEKTKRYKEMLKEITFLMDTD</sequence>
<dbReference type="AlphaFoldDB" id="X0W901"/>
<accession>X0W901</accession>
<gene>
    <name evidence="1" type="ORF">S01H1_54915</name>
</gene>
<name>X0W901_9ZZZZ</name>
<evidence type="ECO:0000313" key="1">
    <source>
        <dbReference type="EMBL" id="GAG21063.1"/>
    </source>
</evidence>
<proteinExistence type="predicted"/>
<dbReference type="EMBL" id="BARS01035661">
    <property type="protein sequence ID" value="GAG21063.1"/>
    <property type="molecule type" value="Genomic_DNA"/>
</dbReference>
<protein>
    <submittedName>
        <fullName evidence="1">Uncharacterized protein</fullName>
    </submittedName>
</protein>